<evidence type="ECO:0000313" key="3">
    <source>
        <dbReference type="Proteomes" id="UP000824120"/>
    </source>
</evidence>
<dbReference type="Proteomes" id="UP000824120">
    <property type="component" value="Chromosome 2"/>
</dbReference>
<evidence type="ECO:0000313" key="2">
    <source>
        <dbReference type="EMBL" id="KAG5628074.1"/>
    </source>
</evidence>
<feature type="region of interest" description="Disordered" evidence="1">
    <location>
        <begin position="42"/>
        <end position="62"/>
    </location>
</feature>
<dbReference type="OrthoDB" id="1328746at2759"/>
<proteinExistence type="predicted"/>
<accession>A0A9J6AV09</accession>
<evidence type="ECO:0000256" key="1">
    <source>
        <dbReference type="SAM" id="MobiDB-lite"/>
    </source>
</evidence>
<protein>
    <submittedName>
        <fullName evidence="2">Uncharacterized protein</fullName>
    </submittedName>
</protein>
<comment type="caution">
    <text evidence="2">The sequence shown here is derived from an EMBL/GenBank/DDBJ whole genome shotgun (WGS) entry which is preliminary data.</text>
</comment>
<dbReference type="AlphaFoldDB" id="A0A9J6AV09"/>
<sequence>MHHLRILRSSSNVQKSNNTIDMAVLDVLMSLNIERVNSLTPINTSKQLHVRPSDFSRRSSRGANIFERSEEDATLDEYFKNEAREAAISPRQR</sequence>
<dbReference type="EMBL" id="JACXVP010000002">
    <property type="protein sequence ID" value="KAG5628074.1"/>
    <property type="molecule type" value="Genomic_DNA"/>
</dbReference>
<organism evidence="2 3">
    <name type="scientific">Solanum commersonii</name>
    <name type="common">Commerson's wild potato</name>
    <name type="synonym">Commerson's nightshade</name>
    <dbReference type="NCBI Taxonomy" id="4109"/>
    <lineage>
        <taxon>Eukaryota</taxon>
        <taxon>Viridiplantae</taxon>
        <taxon>Streptophyta</taxon>
        <taxon>Embryophyta</taxon>
        <taxon>Tracheophyta</taxon>
        <taxon>Spermatophyta</taxon>
        <taxon>Magnoliopsida</taxon>
        <taxon>eudicotyledons</taxon>
        <taxon>Gunneridae</taxon>
        <taxon>Pentapetalae</taxon>
        <taxon>asterids</taxon>
        <taxon>lamiids</taxon>
        <taxon>Solanales</taxon>
        <taxon>Solanaceae</taxon>
        <taxon>Solanoideae</taxon>
        <taxon>Solaneae</taxon>
        <taxon>Solanum</taxon>
    </lineage>
</organism>
<gene>
    <name evidence="2" type="ORF">H5410_013292</name>
</gene>
<keyword evidence="3" id="KW-1185">Reference proteome</keyword>
<name>A0A9J6AV09_SOLCO</name>
<reference evidence="2 3" key="1">
    <citation type="submission" date="2020-09" db="EMBL/GenBank/DDBJ databases">
        <title>De no assembly of potato wild relative species, Solanum commersonii.</title>
        <authorList>
            <person name="Cho K."/>
        </authorList>
    </citation>
    <scope>NUCLEOTIDE SEQUENCE [LARGE SCALE GENOMIC DNA]</scope>
    <source>
        <strain evidence="2">LZ3.2</strain>
        <tissue evidence="2">Leaf</tissue>
    </source>
</reference>